<protein>
    <submittedName>
        <fullName evidence="2">Uncharacterized protein</fullName>
    </submittedName>
</protein>
<evidence type="ECO:0000313" key="2">
    <source>
        <dbReference type="EMBL" id="GMS84931.1"/>
    </source>
</evidence>
<reference evidence="2" key="1">
    <citation type="submission" date="2023-10" db="EMBL/GenBank/DDBJ databases">
        <title>Genome assembly of Pristionchus species.</title>
        <authorList>
            <person name="Yoshida K."/>
            <person name="Sommer R.J."/>
        </authorList>
    </citation>
    <scope>NUCLEOTIDE SEQUENCE</scope>
    <source>
        <strain evidence="2">RS0144</strain>
    </source>
</reference>
<proteinExistence type="predicted"/>
<evidence type="ECO:0000313" key="3">
    <source>
        <dbReference type="Proteomes" id="UP001432027"/>
    </source>
</evidence>
<feature type="signal peptide" evidence="1">
    <location>
        <begin position="1"/>
        <end position="20"/>
    </location>
</feature>
<dbReference type="AlphaFoldDB" id="A0AAV5SP02"/>
<comment type="caution">
    <text evidence="2">The sequence shown here is derived from an EMBL/GenBank/DDBJ whole genome shotgun (WGS) entry which is preliminary data.</text>
</comment>
<organism evidence="2 3">
    <name type="scientific">Pristionchus entomophagus</name>
    <dbReference type="NCBI Taxonomy" id="358040"/>
    <lineage>
        <taxon>Eukaryota</taxon>
        <taxon>Metazoa</taxon>
        <taxon>Ecdysozoa</taxon>
        <taxon>Nematoda</taxon>
        <taxon>Chromadorea</taxon>
        <taxon>Rhabditida</taxon>
        <taxon>Rhabditina</taxon>
        <taxon>Diplogasteromorpha</taxon>
        <taxon>Diplogasteroidea</taxon>
        <taxon>Neodiplogasteridae</taxon>
        <taxon>Pristionchus</taxon>
    </lineage>
</organism>
<accession>A0AAV5SP02</accession>
<sequence length="169" mass="19178">QIQWHSLIIALLSCWISANSQFTIDWNLCIAEMECFLLAQCYGSYTGTADENTDKLILAGEIDRIIPDCNLGLQKRFFSQEKILYIIQIKRQRQPAMTPTKETIEFFHGDISILSCEGVAGEIIVKASSPSYDPLNPKLYEDLSRFDDDLIVFTVEQISILTVGIHNLE</sequence>
<feature type="non-terminal residue" evidence="2">
    <location>
        <position position="169"/>
    </location>
</feature>
<keyword evidence="1" id="KW-0732">Signal</keyword>
<dbReference type="Proteomes" id="UP001432027">
    <property type="component" value="Unassembled WGS sequence"/>
</dbReference>
<feature type="chain" id="PRO_5043506941" evidence="1">
    <location>
        <begin position="21"/>
        <end position="169"/>
    </location>
</feature>
<dbReference type="EMBL" id="BTSX01000002">
    <property type="protein sequence ID" value="GMS84931.1"/>
    <property type="molecule type" value="Genomic_DNA"/>
</dbReference>
<evidence type="ECO:0000256" key="1">
    <source>
        <dbReference type="SAM" id="SignalP"/>
    </source>
</evidence>
<name>A0AAV5SP02_9BILA</name>
<gene>
    <name evidence="2" type="ORF">PENTCL1PPCAC_7106</name>
</gene>
<keyword evidence="3" id="KW-1185">Reference proteome</keyword>
<feature type="non-terminal residue" evidence="2">
    <location>
        <position position="1"/>
    </location>
</feature>